<dbReference type="InterPro" id="IPR052247">
    <property type="entry name" value="Meiotic_Crossover_Helicase"/>
</dbReference>
<gene>
    <name evidence="14" type="ORF">GYMLUDRAFT_246354</name>
</gene>
<evidence type="ECO:0000259" key="13">
    <source>
        <dbReference type="PROSITE" id="PS51194"/>
    </source>
</evidence>
<protein>
    <recommendedName>
        <fullName evidence="9">DNA 3'-5' helicase</fullName>
        <ecNumber evidence="9">5.6.2.4</ecNumber>
    </recommendedName>
</protein>
<comment type="similarity">
    <text evidence="1">Belongs to the helicase family. SKI2 subfamily.</text>
</comment>
<feature type="compositionally biased region" description="Polar residues" evidence="11">
    <location>
        <begin position="159"/>
        <end position="172"/>
    </location>
</feature>
<feature type="region of interest" description="Disordered" evidence="11">
    <location>
        <begin position="1094"/>
        <end position="1123"/>
    </location>
</feature>
<dbReference type="EMBL" id="KN834786">
    <property type="protein sequence ID" value="KIK58337.1"/>
    <property type="molecule type" value="Genomic_DNA"/>
</dbReference>
<dbReference type="Pfam" id="PF02889">
    <property type="entry name" value="Sec63"/>
    <property type="match status" value="1"/>
</dbReference>
<dbReference type="SMART" id="SM00490">
    <property type="entry name" value="HELICc"/>
    <property type="match status" value="1"/>
</dbReference>
<reference evidence="14 15" key="1">
    <citation type="submission" date="2014-04" db="EMBL/GenBank/DDBJ databases">
        <title>Evolutionary Origins and Diversification of the Mycorrhizal Mutualists.</title>
        <authorList>
            <consortium name="DOE Joint Genome Institute"/>
            <consortium name="Mycorrhizal Genomics Consortium"/>
            <person name="Kohler A."/>
            <person name="Kuo A."/>
            <person name="Nagy L.G."/>
            <person name="Floudas D."/>
            <person name="Copeland A."/>
            <person name="Barry K.W."/>
            <person name="Cichocki N."/>
            <person name="Veneault-Fourrey C."/>
            <person name="LaButti K."/>
            <person name="Lindquist E.A."/>
            <person name="Lipzen A."/>
            <person name="Lundell T."/>
            <person name="Morin E."/>
            <person name="Murat C."/>
            <person name="Riley R."/>
            <person name="Ohm R."/>
            <person name="Sun H."/>
            <person name="Tunlid A."/>
            <person name="Henrissat B."/>
            <person name="Grigoriev I.V."/>
            <person name="Hibbett D.S."/>
            <person name="Martin F."/>
        </authorList>
    </citation>
    <scope>NUCLEOTIDE SEQUENCE [LARGE SCALE GENOMIC DNA]</scope>
    <source>
        <strain evidence="14 15">FD-317 M1</strain>
    </source>
</reference>
<evidence type="ECO:0000256" key="11">
    <source>
        <dbReference type="SAM" id="MobiDB-lite"/>
    </source>
</evidence>
<evidence type="ECO:0000259" key="12">
    <source>
        <dbReference type="PROSITE" id="PS51192"/>
    </source>
</evidence>
<organism evidence="14 15">
    <name type="scientific">Collybiopsis luxurians FD-317 M1</name>
    <dbReference type="NCBI Taxonomy" id="944289"/>
    <lineage>
        <taxon>Eukaryota</taxon>
        <taxon>Fungi</taxon>
        <taxon>Dikarya</taxon>
        <taxon>Basidiomycota</taxon>
        <taxon>Agaricomycotina</taxon>
        <taxon>Agaricomycetes</taxon>
        <taxon>Agaricomycetidae</taxon>
        <taxon>Agaricales</taxon>
        <taxon>Marasmiineae</taxon>
        <taxon>Omphalotaceae</taxon>
        <taxon>Collybiopsis</taxon>
        <taxon>Collybiopsis luxurians</taxon>
    </lineage>
</organism>
<evidence type="ECO:0000256" key="5">
    <source>
        <dbReference type="ARBA" id="ARBA00022840"/>
    </source>
</evidence>
<dbReference type="InterPro" id="IPR011545">
    <property type="entry name" value="DEAD/DEAH_box_helicase_dom"/>
</dbReference>
<name>A0A0D0CJ30_9AGAR</name>
<comment type="catalytic activity">
    <reaction evidence="10">
        <text>ATP + H2O = ADP + phosphate + H(+)</text>
        <dbReference type="Rhea" id="RHEA:13065"/>
        <dbReference type="ChEBI" id="CHEBI:15377"/>
        <dbReference type="ChEBI" id="CHEBI:15378"/>
        <dbReference type="ChEBI" id="CHEBI:30616"/>
        <dbReference type="ChEBI" id="CHEBI:43474"/>
        <dbReference type="ChEBI" id="CHEBI:456216"/>
        <dbReference type="EC" id="5.6.2.4"/>
    </reaction>
</comment>
<keyword evidence="7" id="KW-0469">Meiosis</keyword>
<dbReference type="PROSITE" id="PS51194">
    <property type="entry name" value="HELICASE_CTER"/>
    <property type="match status" value="1"/>
</dbReference>
<dbReference type="Proteomes" id="UP000053593">
    <property type="component" value="Unassembled WGS sequence"/>
</dbReference>
<evidence type="ECO:0000256" key="4">
    <source>
        <dbReference type="ARBA" id="ARBA00022806"/>
    </source>
</evidence>
<feature type="region of interest" description="Disordered" evidence="11">
    <location>
        <begin position="135"/>
        <end position="172"/>
    </location>
</feature>
<dbReference type="CDD" id="cd18795">
    <property type="entry name" value="SF2_C_Ski2"/>
    <property type="match status" value="1"/>
</dbReference>
<feature type="domain" description="Helicase C-terminal" evidence="13">
    <location>
        <begin position="426"/>
        <end position="612"/>
    </location>
</feature>
<evidence type="ECO:0000313" key="14">
    <source>
        <dbReference type="EMBL" id="KIK58337.1"/>
    </source>
</evidence>
<dbReference type="Gene3D" id="3.40.50.300">
    <property type="entry name" value="P-loop containing nucleotide triphosphate hydrolases"/>
    <property type="match status" value="2"/>
</dbReference>
<feature type="domain" description="Helicase ATP-binding" evidence="12">
    <location>
        <begin position="207"/>
        <end position="386"/>
    </location>
</feature>
<dbReference type="PANTHER" id="PTHR47835">
    <property type="entry name" value="HFM1, ATP DEPENDENT DNA HELICASE HOMOLOG"/>
    <property type="match status" value="1"/>
</dbReference>
<feature type="region of interest" description="Disordered" evidence="11">
    <location>
        <begin position="1466"/>
        <end position="1487"/>
    </location>
</feature>
<keyword evidence="6" id="KW-0413">Isomerase</keyword>
<evidence type="ECO:0000256" key="10">
    <source>
        <dbReference type="ARBA" id="ARBA00048988"/>
    </source>
</evidence>
<evidence type="ECO:0000256" key="7">
    <source>
        <dbReference type="ARBA" id="ARBA00023254"/>
    </source>
</evidence>
<proteinExistence type="inferred from homology"/>
<keyword evidence="15" id="KW-1185">Reference proteome</keyword>
<dbReference type="HOGENOM" id="CLU_000335_0_4_1"/>
<dbReference type="Gene3D" id="1.10.3380.10">
    <property type="entry name" value="Sec63 N-terminal domain-like domain"/>
    <property type="match status" value="1"/>
</dbReference>
<dbReference type="SUPFAM" id="SSF158702">
    <property type="entry name" value="Sec63 N-terminal domain-like"/>
    <property type="match status" value="1"/>
</dbReference>
<dbReference type="GO" id="GO:0005524">
    <property type="term" value="F:ATP binding"/>
    <property type="evidence" value="ECO:0007669"/>
    <property type="project" value="UniProtKB-KW"/>
</dbReference>
<keyword evidence="2" id="KW-0547">Nucleotide-binding</keyword>
<evidence type="ECO:0000256" key="2">
    <source>
        <dbReference type="ARBA" id="ARBA00022741"/>
    </source>
</evidence>
<dbReference type="EC" id="5.6.2.4" evidence="9"/>
<dbReference type="InterPro" id="IPR001650">
    <property type="entry name" value="Helicase_C-like"/>
</dbReference>
<feature type="compositionally biased region" description="Acidic residues" evidence="11">
    <location>
        <begin position="1261"/>
        <end position="1278"/>
    </location>
</feature>
<dbReference type="InterPro" id="IPR027417">
    <property type="entry name" value="P-loop_NTPase"/>
</dbReference>
<keyword evidence="3" id="KW-0378">Hydrolase</keyword>
<dbReference type="InterPro" id="IPR014001">
    <property type="entry name" value="Helicase_ATP-bd"/>
</dbReference>
<dbReference type="PANTHER" id="PTHR47835:SF3">
    <property type="entry name" value="HELICASE FOR MEIOSIS 1"/>
    <property type="match status" value="1"/>
</dbReference>
<keyword evidence="4" id="KW-0347">Helicase</keyword>
<dbReference type="GO" id="GO:0043138">
    <property type="term" value="F:3'-5' DNA helicase activity"/>
    <property type="evidence" value="ECO:0007669"/>
    <property type="project" value="UniProtKB-EC"/>
</dbReference>
<feature type="compositionally biased region" description="Low complexity" evidence="11">
    <location>
        <begin position="1157"/>
        <end position="1171"/>
    </location>
</feature>
<comment type="catalytic activity">
    <reaction evidence="8">
        <text>Couples ATP hydrolysis with the unwinding of duplex DNA by translocating in the 3'-5' direction.</text>
        <dbReference type="EC" id="5.6.2.4"/>
    </reaction>
</comment>
<dbReference type="InterPro" id="IPR036388">
    <property type="entry name" value="WH-like_DNA-bd_sf"/>
</dbReference>
<evidence type="ECO:0000256" key="1">
    <source>
        <dbReference type="ARBA" id="ARBA00010140"/>
    </source>
</evidence>
<dbReference type="OrthoDB" id="5575at2759"/>
<evidence type="ECO:0000313" key="15">
    <source>
        <dbReference type="Proteomes" id="UP000053593"/>
    </source>
</evidence>
<dbReference type="PROSITE" id="PS51192">
    <property type="entry name" value="HELICASE_ATP_BIND_1"/>
    <property type="match status" value="1"/>
</dbReference>
<dbReference type="GO" id="GO:0016787">
    <property type="term" value="F:hydrolase activity"/>
    <property type="evidence" value="ECO:0007669"/>
    <property type="project" value="UniProtKB-KW"/>
</dbReference>
<dbReference type="InterPro" id="IPR004179">
    <property type="entry name" value="Sec63-dom"/>
</dbReference>
<feature type="region of interest" description="Disordered" evidence="11">
    <location>
        <begin position="1224"/>
        <end position="1304"/>
    </location>
</feature>
<feature type="compositionally biased region" description="Low complexity" evidence="11">
    <location>
        <begin position="135"/>
        <end position="144"/>
    </location>
</feature>
<evidence type="ECO:0000256" key="3">
    <source>
        <dbReference type="ARBA" id="ARBA00022801"/>
    </source>
</evidence>
<feature type="region of interest" description="Disordered" evidence="11">
    <location>
        <begin position="71"/>
        <end position="91"/>
    </location>
</feature>
<evidence type="ECO:0000256" key="6">
    <source>
        <dbReference type="ARBA" id="ARBA00023235"/>
    </source>
</evidence>
<evidence type="ECO:0000256" key="8">
    <source>
        <dbReference type="ARBA" id="ARBA00034617"/>
    </source>
</evidence>
<dbReference type="Pfam" id="PF23445">
    <property type="entry name" value="WHD_SNRNP200"/>
    <property type="match status" value="1"/>
</dbReference>
<feature type="region of interest" description="Disordered" evidence="11">
    <location>
        <begin position="1320"/>
        <end position="1384"/>
    </location>
</feature>
<dbReference type="SMART" id="SM00487">
    <property type="entry name" value="DEXDc"/>
    <property type="match status" value="1"/>
</dbReference>
<dbReference type="SMART" id="SM00973">
    <property type="entry name" value="Sec63"/>
    <property type="match status" value="1"/>
</dbReference>
<sequence length="1515" mass="169283">MDVDLEPYYDDGYDDPYQQDGYVPQMYQHDQPGFAFDGVSDEGDFTDDIVNSSPSPQERINAGNYRYSTRYQSDPIDSYPEEARGHNPQYSGLNRDIRARFAATQNNQMYNNRQVINRAPLTSYNAQAQFQRPSQLLTPSSSSPYAQTFSHPQMRNPEQAIQSQGYQPYQPQNSQRITLKPVSDLPDIYRGIFKFGVFNAVQSSCFDGVVHSGKNMVISAPTGSGKTVLFELAIIKMLYDARETGNLVKAVYVAPTKALCSERYRDWASKFDPLGAKCCELTGDTVSFEKSVWGDARNASIIITTGEKWDSLTRNWDSHNRILSQIQLFLIDEVHILNESRGSTLEVVVSRMKLRGTSVRFLFVSATVPNIQDIASWIGRDSQSGDAAVYEFGEEFRPCKLIRHVVGFSRPKGQNDFVFSKTLDYKLFQTLQNYSTGKPILVFVSTRKGVLATAEQLVKDYKDALAKKQALPWTRPARVDHIFSDKRLSGKLVSLGQQHVYDRRAVEELFLSKVLRIVIATTTLAVGVNLPAHTVVLKGVHTFQNNASVEYSDLDVMQMLGRAGRPQFDNDGMAIIMCQSELENKYRALVQGKTIVESSLHVNLSEHLNSEIGLGTITNLTSAKEWLKSSFLFQRIQKNPRHYSLGKDEGQTWEDRVDDMVMQSVESLKNSNLVCMEEGDDAISSTEYGDIMSKVGVLVSFNLVPLMMYFEQFYIRQKTMAKILELKEGATMREVLDVIATADEFRESRLRASEKTIYNNLRRHNDIRFEVKKVEKTTDKILLLIQAVLGGISLNLPEYRSGDSQPHLEAFSVFRHLSRIARAIVEVAIVRRLGSPLKHALELARCFQAKAWEDRPVVLRQIESIGEKSLKARLNCLLAVLAENGITTIADLRTQDSWQLEMLLNRRPPFGLEVLAVVQQFPVYSLKLKEKRTHNTGGKSPVKVDLSIECGVVSDSMASSKSKKPKGRTSHMTSVLTLTSDNRLVDFRRISTKALREAKTFEVSVTLEKPSQSIIVYISSEHYAGVTVSSSLKPKIPPSEFPTLNTKPMTSLEIELEHLENFEGLFDTCVNEDGELMDVKEEKLEPATFNDLRKSSNSVKKPYEKETRKIVSAPESSTPPPPVMLPNGNYECNHSCKDKRACRHLCCREGLRDPSKTKAAASGKSTAKISSNKQPASKASIDSFVTGTAPKPKPKPKPRAKPDQILNNLENLHQKTNVQGSLKLPEGHRIKLDATPGVPSKRKNRPAPNFNIEFSTLGAVDLDDHDDLPANLDDDDELPVPHEILSSTKNKRNYSSDDNYDNSELDSLIRDLPLGDLESVAGGEGAASGPVKKKAKLNTENSGGSKSRDKKHSSLSRTAARPETPIFVPDSDDSNEVAPEIDTDMDEIEFVDEVARVENHGSAFDFRNYSATTGTPDLTISARSLDEEDELKDDPMADDNYSSTHFFSSTRPLQTQHALHQPQTMTKPFASMNGPSAMKEGPAQPERLVTDGGTAVEEEDDEFALIEAWLDAHTV</sequence>
<accession>A0A0D0CJ30</accession>
<dbReference type="GO" id="GO:0003676">
    <property type="term" value="F:nucleic acid binding"/>
    <property type="evidence" value="ECO:0007669"/>
    <property type="project" value="InterPro"/>
</dbReference>
<feature type="compositionally biased region" description="Acidic residues" evidence="11">
    <location>
        <begin position="1370"/>
        <end position="1384"/>
    </location>
</feature>
<dbReference type="SUPFAM" id="SSF52540">
    <property type="entry name" value="P-loop containing nucleoside triphosphate hydrolases"/>
    <property type="match status" value="1"/>
</dbReference>
<dbReference type="GO" id="GO:0051321">
    <property type="term" value="P:meiotic cell cycle"/>
    <property type="evidence" value="ECO:0007669"/>
    <property type="project" value="UniProtKB-KW"/>
</dbReference>
<evidence type="ECO:0000256" key="9">
    <source>
        <dbReference type="ARBA" id="ARBA00034808"/>
    </source>
</evidence>
<keyword evidence="5" id="KW-0067">ATP-binding</keyword>
<dbReference type="FunFam" id="1.10.10.10:FF:000012">
    <property type="entry name" value="U5 small nuclear ribonucleoprotein helicase"/>
    <property type="match status" value="1"/>
</dbReference>
<dbReference type="InterPro" id="IPR057842">
    <property type="entry name" value="WH_MER3"/>
</dbReference>
<feature type="region of interest" description="Disordered" evidence="11">
    <location>
        <begin position="1153"/>
        <end position="1203"/>
    </location>
</feature>
<dbReference type="Pfam" id="PF00270">
    <property type="entry name" value="DEAD"/>
    <property type="match status" value="1"/>
</dbReference>
<dbReference type="Gene3D" id="1.10.10.10">
    <property type="entry name" value="Winged helix-like DNA-binding domain superfamily/Winged helix DNA-binding domain"/>
    <property type="match status" value="1"/>
</dbReference>